<evidence type="ECO:0000256" key="1">
    <source>
        <dbReference type="ARBA" id="ARBA00022729"/>
    </source>
</evidence>
<reference evidence="5" key="1">
    <citation type="submission" date="2016-10" db="EMBL/GenBank/DDBJ databases">
        <authorList>
            <person name="Varghese N."/>
            <person name="Submissions S."/>
        </authorList>
    </citation>
    <scope>NUCLEOTIDE SEQUENCE [LARGE SCALE GENOMIC DNA]</scope>
    <source>
        <strain evidence="5">CGMCC 1.11014</strain>
    </source>
</reference>
<keyword evidence="5" id="KW-1185">Reference proteome</keyword>
<feature type="domain" description="SbsA Ig-like" evidence="2">
    <location>
        <begin position="594"/>
        <end position="696"/>
    </location>
</feature>
<dbReference type="Pfam" id="PF13946">
    <property type="entry name" value="DUF4214"/>
    <property type="match status" value="1"/>
</dbReference>
<organism evidence="4 5">
    <name type="scientific">Pseudoduganella namucuonensis</name>
    <dbReference type="NCBI Taxonomy" id="1035707"/>
    <lineage>
        <taxon>Bacteria</taxon>
        <taxon>Pseudomonadati</taxon>
        <taxon>Pseudomonadota</taxon>
        <taxon>Betaproteobacteria</taxon>
        <taxon>Burkholderiales</taxon>
        <taxon>Oxalobacteraceae</taxon>
        <taxon>Telluria group</taxon>
        <taxon>Pseudoduganella</taxon>
    </lineage>
</organism>
<dbReference type="Proteomes" id="UP000199391">
    <property type="component" value="Unassembled WGS sequence"/>
</dbReference>
<dbReference type="SUPFAM" id="SSF89260">
    <property type="entry name" value="Collagen-binding domain"/>
    <property type="match status" value="2"/>
</dbReference>
<dbReference type="STRING" id="1035707.SAMN05216552_102088"/>
<evidence type="ECO:0000313" key="5">
    <source>
        <dbReference type="Proteomes" id="UP000199391"/>
    </source>
</evidence>
<dbReference type="EMBL" id="FPBO01000020">
    <property type="protein sequence ID" value="SFV01828.1"/>
    <property type="molecule type" value="Genomic_DNA"/>
</dbReference>
<dbReference type="Pfam" id="PF13205">
    <property type="entry name" value="Big_5"/>
    <property type="match status" value="1"/>
</dbReference>
<name>A0A1I7KWT3_9BURK</name>
<sequence length="912" mass="92803">MADDFSSDSTRPGALAVGGQTAGKWEARDDGDWFRITLGASQWYTFELSGDAGFVPKESKLGVFNADGVELSYIIPTAAGSPVKLNFMAVGGGDYYVMARDLRAAGYSPIGYTLKAFSGLAGTGDSRATAEALTLGQATRGTIDSGSDVDYYKVALQEGKTYTLAPSWNPDGGSGLNGTMRVEDADGKAVTSVYGASGSFTATRTGDYYIAASNPYSSTQAYALTLGAAPDDHGASETGAGALTVGSRATGTLNVAQDKDWYGVALAAGTTYWFTLGTAPTTSSGAGYASSSAVLKVMDADGNTVATSSPGSVGSGAYVLLQYVPGKSGSYYVEVADQSGRTGNYAIAAALGDVDDHGDTTATATTLAVGATLTGRLAIGTDTDVFKFAVQAGSTYMIEMTARDAAGGATPSLATHTGNGYSGDGVVGYTKPGVTSYKLYTASHSGDYYLSVSNSAKRGDSGYTLKVSAPPADDYAAAKTTAGEVAIGGGATTGKIDYTGDVDWIKVTLQFGARYAFQLRGAGSGEGTLDGGSLAMASGAQAGSAYLTNERDGIYTFTSQTGGDYYLAVHGKASSTVGDGTGSYTLTAVALAGDTTAPRVMSHSPAEGAGMYDNIVVRFSEAIMRGDSAGYGVNYITLRDGLGAALESYSSTDSRIAIDGATLTINPGVKLKPGSKYLLDMGAGSVTDLAGNKYAGGELFAVNTTPTVTAGTAGDDYMIGLGSGIKLNGGAGLDTVIYGATRASYVLIHTPAETQVQGKGAVAGLSADVLTGVERLMFSDVGVALDTAGAGGQAYRLYRAAFDRAPDKAGVGYWIAQLDKGAALLDVARGFVDSAEFSALYGAAPANGAFVEKLYANVLHRAPDQGGVDYWTGTLNQGASRAEVLAAFSEGGENQAAALKVIGNGFDYTPYG</sequence>
<keyword evidence="1" id="KW-0732">Signal</keyword>
<dbReference type="Gene3D" id="2.60.120.380">
    <property type="match status" value="5"/>
</dbReference>
<dbReference type="OrthoDB" id="480426at2"/>
<dbReference type="InterPro" id="IPR032812">
    <property type="entry name" value="SbsA_Ig"/>
</dbReference>
<evidence type="ECO:0000259" key="3">
    <source>
        <dbReference type="Pfam" id="PF13946"/>
    </source>
</evidence>
<dbReference type="InterPro" id="IPR038255">
    <property type="entry name" value="PBS_linker_sf"/>
</dbReference>
<dbReference type="RefSeq" id="WP_093557387.1">
    <property type="nucleotide sequence ID" value="NZ_FPBO01000020.1"/>
</dbReference>
<evidence type="ECO:0008006" key="6">
    <source>
        <dbReference type="Google" id="ProtNLM"/>
    </source>
</evidence>
<dbReference type="InterPro" id="IPR025282">
    <property type="entry name" value="DUF4214"/>
</dbReference>
<gene>
    <name evidence="4" type="ORF">SAMN05216552_102088</name>
</gene>
<accession>A0A1I7KWT3</accession>
<proteinExistence type="predicted"/>
<dbReference type="AlphaFoldDB" id="A0A1I7KWT3"/>
<evidence type="ECO:0000313" key="4">
    <source>
        <dbReference type="EMBL" id="SFV01828.1"/>
    </source>
</evidence>
<feature type="domain" description="DUF4214" evidence="3">
    <location>
        <begin position="828"/>
        <end position="896"/>
    </location>
</feature>
<dbReference type="Gene3D" id="1.10.3130.20">
    <property type="entry name" value="Phycobilisome linker domain"/>
    <property type="match status" value="1"/>
</dbReference>
<protein>
    <recommendedName>
        <fullName evidence="6">DUF4214 domain-containing protein</fullName>
    </recommendedName>
</protein>
<evidence type="ECO:0000259" key="2">
    <source>
        <dbReference type="Pfam" id="PF13205"/>
    </source>
</evidence>